<feature type="compositionally biased region" description="Low complexity" evidence="1">
    <location>
        <begin position="25"/>
        <end position="39"/>
    </location>
</feature>
<reference evidence="2 3" key="1">
    <citation type="journal article" date="2007" name="Nature">
        <title>Evolution of genes and genomes on the Drosophila phylogeny.</title>
        <authorList>
            <consortium name="Drosophila 12 Genomes Consortium"/>
            <person name="Clark A.G."/>
            <person name="Eisen M.B."/>
            <person name="Smith D.R."/>
            <person name="Bergman C.M."/>
            <person name="Oliver B."/>
            <person name="Markow T.A."/>
            <person name="Kaufman T.C."/>
            <person name="Kellis M."/>
            <person name="Gelbart W."/>
            <person name="Iyer V.N."/>
            <person name="Pollard D.A."/>
            <person name="Sackton T.B."/>
            <person name="Larracuente A.M."/>
            <person name="Singh N.D."/>
            <person name="Abad J.P."/>
            <person name="Abt D.N."/>
            <person name="Adryan B."/>
            <person name="Aguade M."/>
            <person name="Akashi H."/>
            <person name="Anderson W.W."/>
            <person name="Aquadro C.F."/>
            <person name="Ardell D.H."/>
            <person name="Arguello R."/>
            <person name="Artieri C.G."/>
            <person name="Barbash D.A."/>
            <person name="Barker D."/>
            <person name="Barsanti P."/>
            <person name="Batterham P."/>
            <person name="Batzoglou S."/>
            <person name="Begun D."/>
            <person name="Bhutkar A."/>
            <person name="Blanco E."/>
            <person name="Bosak S.A."/>
            <person name="Bradley R.K."/>
            <person name="Brand A.D."/>
            <person name="Brent M.R."/>
            <person name="Brooks A.N."/>
            <person name="Brown R.H."/>
            <person name="Butlin R.K."/>
            <person name="Caggese C."/>
            <person name="Calvi B.R."/>
            <person name="Bernardo de Carvalho A."/>
            <person name="Caspi A."/>
            <person name="Castrezana S."/>
            <person name="Celniker S.E."/>
            <person name="Chang J.L."/>
            <person name="Chapple C."/>
            <person name="Chatterji S."/>
            <person name="Chinwalla A."/>
            <person name="Civetta A."/>
            <person name="Clifton S.W."/>
            <person name="Comeron J.M."/>
            <person name="Costello J.C."/>
            <person name="Coyne J.A."/>
            <person name="Daub J."/>
            <person name="David R.G."/>
            <person name="Delcher A.L."/>
            <person name="Delehaunty K."/>
            <person name="Do C.B."/>
            <person name="Ebling H."/>
            <person name="Edwards K."/>
            <person name="Eickbush T."/>
            <person name="Evans J.D."/>
            <person name="Filipski A."/>
            <person name="Findeiss S."/>
            <person name="Freyhult E."/>
            <person name="Fulton L."/>
            <person name="Fulton R."/>
            <person name="Garcia A.C."/>
            <person name="Gardiner A."/>
            <person name="Garfield D.A."/>
            <person name="Garvin B.E."/>
            <person name="Gibson G."/>
            <person name="Gilbert D."/>
            <person name="Gnerre S."/>
            <person name="Godfrey J."/>
            <person name="Good R."/>
            <person name="Gotea V."/>
            <person name="Gravely B."/>
            <person name="Greenberg A.J."/>
            <person name="Griffiths-Jones S."/>
            <person name="Gross S."/>
            <person name="Guigo R."/>
            <person name="Gustafson E.A."/>
            <person name="Haerty W."/>
            <person name="Hahn M.W."/>
            <person name="Halligan D.L."/>
            <person name="Halpern A.L."/>
            <person name="Halter G.M."/>
            <person name="Han M.V."/>
            <person name="Heger A."/>
            <person name="Hillier L."/>
            <person name="Hinrichs A.S."/>
            <person name="Holmes I."/>
            <person name="Hoskins R.A."/>
            <person name="Hubisz M.J."/>
            <person name="Hultmark D."/>
            <person name="Huntley M.A."/>
            <person name="Jaffe D.B."/>
            <person name="Jagadeeshan S."/>
            <person name="Jeck W.R."/>
            <person name="Johnson J."/>
            <person name="Jones C.D."/>
            <person name="Jordan W.C."/>
            <person name="Karpen G.H."/>
            <person name="Kataoka E."/>
            <person name="Keightley P.D."/>
            <person name="Kheradpour P."/>
            <person name="Kirkness E.F."/>
            <person name="Koerich L.B."/>
            <person name="Kristiansen K."/>
            <person name="Kudrna D."/>
            <person name="Kulathinal R.J."/>
            <person name="Kumar S."/>
            <person name="Kwok R."/>
            <person name="Lander E."/>
            <person name="Langley C.H."/>
            <person name="Lapoint R."/>
            <person name="Lazzaro B.P."/>
            <person name="Lee S.J."/>
            <person name="Levesque L."/>
            <person name="Li R."/>
            <person name="Lin C.F."/>
            <person name="Lin M.F."/>
            <person name="Lindblad-Toh K."/>
            <person name="Llopart A."/>
            <person name="Long M."/>
            <person name="Low L."/>
            <person name="Lozovsky E."/>
            <person name="Lu J."/>
            <person name="Luo M."/>
            <person name="Machado C.A."/>
            <person name="Makalowski W."/>
            <person name="Marzo M."/>
            <person name="Matsuda M."/>
            <person name="Matzkin L."/>
            <person name="McAllister B."/>
            <person name="McBride C.S."/>
            <person name="McKernan B."/>
            <person name="McKernan K."/>
            <person name="Mendez-Lago M."/>
            <person name="Minx P."/>
            <person name="Mollenhauer M.U."/>
            <person name="Montooth K."/>
            <person name="Mount S.M."/>
            <person name="Mu X."/>
            <person name="Myers E."/>
            <person name="Negre B."/>
            <person name="Newfeld S."/>
            <person name="Nielsen R."/>
            <person name="Noor M.A."/>
            <person name="O'Grady P."/>
            <person name="Pachter L."/>
            <person name="Papaceit M."/>
            <person name="Parisi M.J."/>
            <person name="Parisi M."/>
            <person name="Parts L."/>
            <person name="Pedersen J.S."/>
            <person name="Pesole G."/>
            <person name="Phillippy A.M."/>
            <person name="Ponting C.P."/>
            <person name="Pop M."/>
            <person name="Porcelli D."/>
            <person name="Powell J.R."/>
            <person name="Prohaska S."/>
            <person name="Pruitt K."/>
            <person name="Puig M."/>
            <person name="Quesneville H."/>
            <person name="Ram K.R."/>
            <person name="Rand D."/>
            <person name="Rasmussen M.D."/>
            <person name="Reed L.K."/>
            <person name="Reenan R."/>
            <person name="Reily A."/>
            <person name="Remington K.A."/>
            <person name="Rieger T.T."/>
            <person name="Ritchie M.G."/>
            <person name="Robin C."/>
            <person name="Rogers Y.H."/>
            <person name="Rohde C."/>
            <person name="Rozas J."/>
            <person name="Rubenfield M.J."/>
            <person name="Ruiz A."/>
            <person name="Russo S."/>
            <person name="Salzberg S.L."/>
            <person name="Sanchez-Gracia A."/>
            <person name="Saranga D.J."/>
            <person name="Sato H."/>
            <person name="Schaeffer S.W."/>
            <person name="Schatz M.C."/>
            <person name="Schlenke T."/>
            <person name="Schwartz R."/>
            <person name="Segarra C."/>
            <person name="Singh R.S."/>
            <person name="Sirot L."/>
            <person name="Sirota M."/>
            <person name="Sisneros N.B."/>
            <person name="Smith C.D."/>
            <person name="Smith T.F."/>
            <person name="Spieth J."/>
            <person name="Stage D.E."/>
            <person name="Stark A."/>
            <person name="Stephan W."/>
            <person name="Strausberg R.L."/>
            <person name="Strempel S."/>
            <person name="Sturgill D."/>
            <person name="Sutton G."/>
            <person name="Sutton G.G."/>
            <person name="Tao W."/>
            <person name="Teichmann S."/>
            <person name="Tobari Y.N."/>
            <person name="Tomimura Y."/>
            <person name="Tsolas J.M."/>
            <person name="Valente V.L."/>
            <person name="Venter E."/>
            <person name="Venter J.C."/>
            <person name="Vicario S."/>
            <person name="Vieira F.G."/>
            <person name="Vilella A.J."/>
            <person name="Villasante A."/>
            <person name="Walenz B."/>
            <person name="Wang J."/>
            <person name="Wasserman M."/>
            <person name="Watts T."/>
            <person name="Wilson D."/>
            <person name="Wilson R.K."/>
            <person name="Wing R.A."/>
            <person name="Wolfner M.F."/>
            <person name="Wong A."/>
            <person name="Wong G.K."/>
            <person name="Wu C.I."/>
            <person name="Wu G."/>
            <person name="Yamamoto D."/>
            <person name="Yang H.P."/>
            <person name="Yang S.P."/>
            <person name="Yorke J.A."/>
            <person name="Yoshida K."/>
            <person name="Zdobnov E."/>
            <person name="Zhang P."/>
            <person name="Zhang Y."/>
            <person name="Zimin A.V."/>
            <person name="Baldwin J."/>
            <person name="Abdouelleil A."/>
            <person name="Abdulkadir J."/>
            <person name="Abebe A."/>
            <person name="Abera B."/>
            <person name="Abreu J."/>
            <person name="Acer S.C."/>
            <person name="Aftuck L."/>
            <person name="Alexander A."/>
            <person name="An P."/>
            <person name="Anderson E."/>
            <person name="Anderson S."/>
            <person name="Arachi H."/>
            <person name="Azer M."/>
            <person name="Bachantsang P."/>
            <person name="Barry A."/>
            <person name="Bayul T."/>
            <person name="Berlin A."/>
            <person name="Bessette D."/>
            <person name="Bloom T."/>
            <person name="Blye J."/>
            <person name="Boguslavskiy L."/>
            <person name="Bonnet C."/>
            <person name="Boukhgalter B."/>
            <person name="Bourzgui I."/>
            <person name="Brown A."/>
            <person name="Cahill P."/>
            <person name="Channer S."/>
            <person name="Cheshatsang Y."/>
            <person name="Chuda L."/>
            <person name="Citroen M."/>
            <person name="Collymore A."/>
            <person name="Cooke P."/>
            <person name="Costello M."/>
            <person name="D'Aco K."/>
            <person name="Daza R."/>
            <person name="De Haan G."/>
            <person name="DeGray S."/>
            <person name="DeMaso C."/>
            <person name="Dhargay N."/>
            <person name="Dooley K."/>
            <person name="Dooley E."/>
            <person name="Doricent M."/>
            <person name="Dorje P."/>
            <person name="Dorjee K."/>
            <person name="Dupes A."/>
            <person name="Elong R."/>
            <person name="Falk J."/>
            <person name="Farina A."/>
            <person name="Faro S."/>
            <person name="Ferguson D."/>
            <person name="Fisher S."/>
            <person name="Foley C.D."/>
            <person name="Franke A."/>
            <person name="Friedrich D."/>
            <person name="Gadbois L."/>
            <person name="Gearin G."/>
            <person name="Gearin C.R."/>
            <person name="Giannoukos G."/>
            <person name="Goode T."/>
            <person name="Graham J."/>
            <person name="Grandbois E."/>
            <person name="Grewal S."/>
            <person name="Gyaltsen K."/>
            <person name="Hafez N."/>
            <person name="Hagos B."/>
            <person name="Hall J."/>
            <person name="Henson C."/>
            <person name="Hollinger A."/>
            <person name="Honan T."/>
            <person name="Huard M.D."/>
            <person name="Hughes L."/>
            <person name="Hurhula B."/>
            <person name="Husby M.E."/>
            <person name="Kamat A."/>
            <person name="Kanga B."/>
            <person name="Kashin S."/>
            <person name="Khazanovich D."/>
            <person name="Kisner P."/>
            <person name="Lance K."/>
            <person name="Lara M."/>
            <person name="Lee W."/>
            <person name="Lennon N."/>
            <person name="Letendre F."/>
            <person name="LeVine R."/>
            <person name="Lipovsky A."/>
            <person name="Liu X."/>
            <person name="Liu J."/>
            <person name="Liu S."/>
            <person name="Lokyitsang T."/>
            <person name="Lokyitsang Y."/>
            <person name="Lubonja R."/>
            <person name="Lui A."/>
            <person name="MacDonald P."/>
            <person name="Magnisalis V."/>
            <person name="Maru K."/>
            <person name="Matthews C."/>
            <person name="McCusker W."/>
            <person name="McDonough S."/>
            <person name="Mehta T."/>
            <person name="Meldrim J."/>
            <person name="Meneus L."/>
            <person name="Mihai O."/>
            <person name="Mihalev A."/>
            <person name="Mihova T."/>
            <person name="Mittelman R."/>
            <person name="Mlenga V."/>
            <person name="Montmayeur A."/>
            <person name="Mulrain L."/>
            <person name="Navidi A."/>
            <person name="Naylor J."/>
            <person name="Negash T."/>
            <person name="Nguyen T."/>
            <person name="Nguyen N."/>
            <person name="Nicol R."/>
            <person name="Norbu C."/>
            <person name="Norbu N."/>
            <person name="Novod N."/>
            <person name="O'Neill B."/>
            <person name="Osman S."/>
            <person name="Markiewicz E."/>
            <person name="Oyono O.L."/>
            <person name="Patti C."/>
            <person name="Phunkhang P."/>
            <person name="Pierre F."/>
            <person name="Priest M."/>
            <person name="Raghuraman S."/>
            <person name="Rege F."/>
            <person name="Reyes R."/>
            <person name="Rise C."/>
            <person name="Rogov P."/>
            <person name="Ross K."/>
            <person name="Ryan E."/>
            <person name="Settipalli S."/>
            <person name="Shea T."/>
            <person name="Sherpa N."/>
            <person name="Shi L."/>
            <person name="Shih D."/>
            <person name="Sparrow T."/>
            <person name="Spaulding J."/>
            <person name="Stalker J."/>
            <person name="Stange-Thomann N."/>
            <person name="Stavropoulos S."/>
            <person name="Stone C."/>
            <person name="Strader C."/>
            <person name="Tesfaye S."/>
            <person name="Thomson T."/>
            <person name="Thoulutsang Y."/>
            <person name="Thoulutsang D."/>
            <person name="Topham K."/>
            <person name="Topping I."/>
            <person name="Tsamla T."/>
            <person name="Vassiliev H."/>
            <person name="Vo A."/>
            <person name="Wangchuk T."/>
            <person name="Wangdi T."/>
            <person name="Weiand M."/>
            <person name="Wilkinson J."/>
            <person name="Wilson A."/>
            <person name="Yadav S."/>
            <person name="Young G."/>
            <person name="Yu Q."/>
            <person name="Zembek L."/>
            <person name="Zhong D."/>
            <person name="Zimmer A."/>
            <person name="Zwirko Z."/>
            <person name="Jaffe D.B."/>
            <person name="Alvarez P."/>
            <person name="Brockman W."/>
            <person name="Butler J."/>
            <person name="Chin C."/>
            <person name="Gnerre S."/>
            <person name="Grabherr M."/>
            <person name="Kleber M."/>
            <person name="Mauceli E."/>
            <person name="MacCallum I."/>
        </authorList>
    </citation>
    <scope>NUCLEOTIDE SEQUENCE [LARGE SCALE GENOMIC DNA]</scope>
    <source>
        <strain evidence="3">Rob3c / Tucson 14021-0248.25</strain>
    </source>
</reference>
<dbReference type="AlphaFoldDB" id="B4HWW0"/>
<evidence type="ECO:0000313" key="2">
    <source>
        <dbReference type="EMBL" id="EDW52505.1"/>
    </source>
</evidence>
<protein>
    <submittedName>
        <fullName evidence="2">GM11424</fullName>
    </submittedName>
</protein>
<keyword evidence="3" id="KW-1185">Reference proteome</keyword>
<dbReference type="PhylomeDB" id="B4HWW0"/>
<feature type="region of interest" description="Disordered" evidence="1">
    <location>
        <begin position="25"/>
        <end position="65"/>
    </location>
</feature>
<accession>B4HWW0</accession>
<dbReference type="HOGENOM" id="CLU_2443188_0_0_1"/>
<sequence>MPKKMNQHSERSTYHVQEWRAIEDAASASASAPAPASCDSVDDDDDDGQMKMATCGHGSINTKTSSQWAMHRKRLLKQTKIPARSPSGED</sequence>
<proteinExistence type="predicted"/>
<evidence type="ECO:0000256" key="1">
    <source>
        <dbReference type="SAM" id="MobiDB-lite"/>
    </source>
</evidence>
<organism evidence="3">
    <name type="scientific">Drosophila sechellia</name>
    <name type="common">Fruit fly</name>
    <dbReference type="NCBI Taxonomy" id="7238"/>
    <lineage>
        <taxon>Eukaryota</taxon>
        <taxon>Metazoa</taxon>
        <taxon>Ecdysozoa</taxon>
        <taxon>Arthropoda</taxon>
        <taxon>Hexapoda</taxon>
        <taxon>Insecta</taxon>
        <taxon>Pterygota</taxon>
        <taxon>Neoptera</taxon>
        <taxon>Endopterygota</taxon>
        <taxon>Diptera</taxon>
        <taxon>Brachycera</taxon>
        <taxon>Muscomorpha</taxon>
        <taxon>Ephydroidea</taxon>
        <taxon>Drosophilidae</taxon>
        <taxon>Drosophila</taxon>
        <taxon>Sophophora</taxon>
    </lineage>
</organism>
<dbReference type="OMA" id="SERSTYH"/>
<dbReference type="Proteomes" id="UP000001292">
    <property type="component" value="Unassembled WGS sequence"/>
</dbReference>
<name>B4HWW0_DROSE</name>
<evidence type="ECO:0000313" key="3">
    <source>
        <dbReference type="Proteomes" id="UP000001292"/>
    </source>
</evidence>
<dbReference type="EMBL" id="CH480818">
    <property type="protein sequence ID" value="EDW52505.1"/>
    <property type="molecule type" value="Genomic_DNA"/>
</dbReference>
<gene>
    <name evidence="2" type="primary">Dsec\GM11424</name>
    <name evidence="2" type="ORF">Dsec_GM11424</name>
</gene>